<sequence length="3608" mass="412797">MCVNISESIKYVAIIKHNNQCAILNESNSDFGEPQQILKIKEGYCQNQNAEIVKGIPGRQFNDYFLCVNLAKRYSEYYFDQDYCLEILTRKKQKLSKVSGKTIDGFCVNQNEYHEQKVICKKQFCEHMNKNQQYTCFDYNFHSVIGITEKNQCIFDEQFFEVQIQCKQQYCRQILDNRANCIKISSTQEVLKNGDCVQGEKEKRNLEDDRYNKNDNINPQTQCTQQNKCFDDDQNQCVALGSSPNRLAKLQNNNCAGLNVMNSIACYNDPPACLSYSGGVCLMVSFSNPQSVGQRQNGQCAQLNTIYRDLSSCYQSICLTQFGNVQNQLCVPFYGSSYLFMTFYCNNVSQKAQYCQDPTGQICYDPNSQQCYQTTSFGGNGLACQQNGTCQTLTNYLFIGRAQSNYQCLQNYQQPTNPLDICFQDPQNVCKVISSVQFCVIYPQSSQYLGFVSENGSCAVLNQVTLYKGYIADLINLRSNYCQDSDGYIRQLDYSLNIGVDSYKYQCLQQDQVSQGTIIQCQVGFCIKWNTCQIYNSIFIGKNAWHQCLQEGQTISIECNFNDNNVCHDTVAQSCNHLSDVIPNRQGKVSDGSCASGGLFYPKIIKCSQNFCIQKQNSNPNSQEGCFSFDLNSNRVGVDANGYCIQMDQNNAVRCMKGQVCLDQQNGNSCCTALVMSKTLNKYARQQTTSYCLPYLDPNGQGDQIETCVLGTCLYQDLGSNQDYCVTQGTISKGNLIVGVDVQQLCVSQDQITSNTILTCYGLNYCILQVDIGQQKCEQLQDFDPNYPNMVYRAKNSNQQCQDLNTPNSIGCMDGLYCLNTQNNNQCQVMSDPSQLNMIGRDLTTQKCIPQNQPIASKCQQDFCIYQGMCVPLSNYYPGKENKTHLCLQQSSVGQYGASNCFKDRYCMEENSDGLFSCNKLDFSNPDRVGIEKDTLKCIKQDQPIAVMCAIEKYCLNIKTHTCQFIDLNQGMCVDINGVCALNGSCKTCDIDQCLSPDSSNTCLNLVQPSVTYCIDQNGVCAPLNNQKCVFCPDGYCNIYNNGNCVNGTQLLDLLVGNSCFTQLKNQNNKCIQQSVDNLDSDGNMLCLNSSGMCSQLSQNSNKCLLCPKYYVNPGDDKCYSLDEISALQPINPQQLYFNMQLTYVKLDCYDNQFCLKDITKKCPIGCFSCSTETFCTQCIQGYFLYQISSKQQSCVKCNTDIYQYTQVQQYYKNIPTYSCLDCSSEYGLWNETKNNYKTCQNYIVYYDQNTQIVASPLKTSNFQVQLVSDSYKLISYQPNSCTNQCSSCIQSSQNTVICTQCNIGYVLYNGLCQICPNNCQYCQYATFITGYAQLITEINYEQNLSQYYNFILICLQCQQKYVVSYDLQKCQQCGNYCLSCQYENENSVLNLKKSNLRILDFNDFSQMKYIQKCTRCLNGYFLSYDGKTCVQNMQNCDYSSQKVVYGSQQYDLTEQLWTYTNTNVFNYSTKICKQCSKNYIASVDLTSCMIGCVANSSQQKCTSCITNSSYNVICNFCSKGSVLDKSNNQAKCQDSICQQNISGCAECYSYLDTLSNMSIYQCTSCQDTYSIPSINGCLKCPDGCSKCYEGTRTFNYTSILVFNRPFLNIQDRLNYNTTSTNYQLICTECQQGYQFDQQLKLCVKLNCGKYCLQCALINNQPQCIQCNYDLLASLIKNQLYFIGTFYYQSIQDFNVKSMVSLTSTGNDCQLCPLMCETCVNNEDLSFNPFYMYNAQCLSCKSTLPSSKILKNYRITFDKERRKCFLCENGEQGCFFKKQQTIYIQCLDINSRKGDGSFSNPINFNRLNEIEIDQIILNEIDYDQAIVIYNELQVKQLEVQLIFLGDFCVEQRPQNFTTKLKEQIRSLETTALKITCQTSVPGKLMKFQQNNIFDISGFNQVQINNIQFVQQLTNSQLGLIVDDINLNLFTLTNCQFSQLLSLQNSLLLKQYLTLQLSTLNQANLVLEQVQFENIYIEAKQQLIQTKSINNKDSSLNVTFSLVTFTDVYLDQSSLIQLNIIAIQLNIQNLTFLLSKFDNKAIAFDIQPNYITTQQVNIFISNMTIQQTQIFKGSQIINSNFLNSMTINNFTLIQNTLSQMQSQVTPLLISNTFNLSGLNIIKNTIKNYFFFEQQDSLLKSMNFIQYSIFEGITILENQFSSNNYVFFHFKTQVNSNTQIRSMKLLKNKFQADQTPIAIYLESINTIQISDVLMQDNLSFLLLLVESAVNVLISKIVLTQTQNELITPQICQLNQIINYINIDNIQQQNINIFKSIIKIETSQTCINNNQFLYNNKYPQGIFLNQIQSHSVNLLYSQNTQNTSPISIFSKQQINVQISNLNFSDFTAIIQTNQKLLGQISLGFYFQAPTIRAIFSKSNFTNLGSNNPFNWIQGQVKQMEFYNCLFDNQISLSQQNYQNLKIQKNGGFITLQSEYLMVKNSIFSNGMASSGGSIYWTSQNQAQLYIQNTTFSNNIAYCSDDLESQGGAIYIDGQLSFNLNILILQSLFKSNIASYKGAAIQVKTTVMPRSVVQIEAVIFDNNYSLQGSNLNIDSQLIGKTVVIMKNVTVYSQIEIIANQFQSLFPIISSSVQGLIQNSIKALFVFQSSYEISIENSKFRIYCIDITQINQKLINDQIFQKIIFVQNTQSYQEFNNTYYQSVFLNNLIYIAQATRMSIISNIIMNNKNINNIINIASQKSQEQSLAYYNSQICSINFLNVNNNICNSCTNGIIQINSQSLQVQHSVFGNNLAQFGGGLYFQQSQNINQINQLQNSIKNSIFNNNKALISGGSIYIVNSSILIKESSFQNNIAQQSGGAIYLQNDDIMLNQLLLQKNYFVENYSQYGGAIASKNGQSVSQNYNNTFIQNKAYQQGQNIQTTPSSFHVYINKTLQYFQDSSLIQIKIDNHTGGYIQDDIVLKFYSGLNEEIIKIPEDVTLNVKIIKGEGYIKSNKIQQQNGVFILNKQIQVYGIMGQQLVLSITSDLIQIPKYNSSNFLVGYDKNYQLLLNVQIAQDCPIGQVKRYIQDKFNFCVSCIDTYSFTYSDTCFKCPNTEVKCMGNQIFLTSNYWRVSQRSSEIYNCQNCLGDYQLNQQEIQIQKQRLIVNDLNYYCQMGYVGALCEDCDITGKYWGNSYYMSIYKKCQKCSEIQASDLLYPFCFTLAAIVILICITHKYRRQIENNLLYRACQIMFQKQVFYFRQNPTNTVKLLFFQLFVIGIALYYDNNTPKILSSVLVDIGNLFTSQIRISDCLLAKLFQTNFLIKNFIFYFSAWIFVFLCFIVACFFKKICFKQRFWISELFLGLWILVYNSQNAMLTKILRLFKCQTFDNQSFVTDYLSFYCDEFQLKILYYVHAPAYFITLLIPLGFLIFKLNQMRLCLNGFENKVVYEYFTKEYKEKFFFWDIVKLIYKIILGIIQAFSYQITSLQPVLSIVATLAYSFLLFLCKPYEKEKLNQIEINIQYSTAILFCLVNIDLGDNQIIYYTFYGVKSTIISCILYQILIKSNTNMKYYYINFIEKVQKSSKIISLVINKLRLNQPLIKYQKCKQNWYKIKLIIFAKRDALEYLFIKLNENQDQKLIMQAYLQQNFVKSKKTINIKTTKLSSLTEIKSFT</sequence>
<feature type="transmembrane region" description="Helical" evidence="8">
    <location>
        <begin position="3201"/>
        <end position="3218"/>
    </location>
</feature>
<proteinExistence type="predicted"/>
<keyword evidence="6 8" id="KW-0472">Membrane</keyword>
<evidence type="ECO:0000256" key="7">
    <source>
        <dbReference type="ARBA" id="ARBA00023237"/>
    </source>
</evidence>
<name>W7XLP1_TETTS</name>
<dbReference type="GO" id="GO:0005576">
    <property type="term" value="C:extracellular region"/>
    <property type="evidence" value="ECO:0007669"/>
    <property type="project" value="UniProtKB-SubCell"/>
</dbReference>
<keyword evidence="10" id="KW-1185">Reference proteome</keyword>
<evidence type="ECO:0000256" key="4">
    <source>
        <dbReference type="ARBA" id="ARBA00022525"/>
    </source>
</evidence>
<evidence type="ECO:0000256" key="2">
    <source>
        <dbReference type="ARBA" id="ARBA00004442"/>
    </source>
</evidence>
<feature type="transmembrane region" description="Helical" evidence="8">
    <location>
        <begin position="3452"/>
        <end position="3470"/>
    </location>
</feature>
<dbReference type="InParanoid" id="W7XLP1"/>
<dbReference type="eggNOG" id="ENOG502RY9I">
    <property type="taxonomic scope" value="Eukaryota"/>
</dbReference>
<dbReference type="Proteomes" id="UP000009168">
    <property type="component" value="Unassembled WGS sequence"/>
</dbReference>
<feature type="transmembrane region" description="Helical" evidence="8">
    <location>
        <begin position="3344"/>
        <end position="3366"/>
    </location>
</feature>
<evidence type="ECO:0000313" key="10">
    <source>
        <dbReference type="Proteomes" id="UP000009168"/>
    </source>
</evidence>
<protein>
    <submittedName>
        <fullName evidence="9">Transmembrane protein, putative</fullName>
    </submittedName>
</protein>
<feature type="transmembrane region" description="Helical" evidence="8">
    <location>
        <begin position="3395"/>
        <end position="3415"/>
    </location>
</feature>
<organism evidence="9 10">
    <name type="scientific">Tetrahymena thermophila (strain SB210)</name>
    <dbReference type="NCBI Taxonomy" id="312017"/>
    <lineage>
        <taxon>Eukaryota</taxon>
        <taxon>Sar</taxon>
        <taxon>Alveolata</taxon>
        <taxon>Ciliophora</taxon>
        <taxon>Intramacronucleata</taxon>
        <taxon>Oligohymenophorea</taxon>
        <taxon>Hymenostomatida</taxon>
        <taxon>Tetrahymenina</taxon>
        <taxon>Tetrahymenidae</taxon>
        <taxon>Tetrahymena</taxon>
    </lineage>
</organism>
<keyword evidence="7" id="KW-0998">Cell outer membrane</keyword>
<evidence type="ECO:0000256" key="3">
    <source>
        <dbReference type="ARBA" id="ARBA00004613"/>
    </source>
</evidence>
<feature type="transmembrane region" description="Helical" evidence="8">
    <location>
        <begin position="3421"/>
        <end position="3440"/>
    </location>
</feature>
<dbReference type="PANTHER" id="PTHR11319">
    <property type="entry name" value="G PROTEIN-COUPLED RECEPTOR-RELATED"/>
    <property type="match status" value="1"/>
</dbReference>
<dbReference type="PANTHER" id="PTHR11319:SF35">
    <property type="entry name" value="OUTER MEMBRANE PROTEIN PMPC-RELATED"/>
    <property type="match status" value="1"/>
</dbReference>
<feature type="transmembrane region" description="Helical" evidence="8">
    <location>
        <begin position="3476"/>
        <end position="3497"/>
    </location>
</feature>
<evidence type="ECO:0000256" key="1">
    <source>
        <dbReference type="ARBA" id="ARBA00004196"/>
    </source>
</evidence>
<evidence type="ECO:0000313" key="9">
    <source>
        <dbReference type="EMBL" id="EWS76629.1"/>
    </source>
</evidence>
<comment type="subcellular location">
    <subcellularLocation>
        <location evidence="1">Cell envelope</location>
    </subcellularLocation>
    <subcellularLocation>
        <location evidence="2">Cell outer membrane</location>
    </subcellularLocation>
    <subcellularLocation>
        <location evidence="3">Secreted</location>
    </subcellularLocation>
</comment>
<feature type="transmembrane region" description="Helical" evidence="8">
    <location>
        <begin position="3261"/>
        <end position="3281"/>
    </location>
</feature>
<keyword evidence="8" id="KW-1133">Transmembrane helix</keyword>
<keyword evidence="4" id="KW-0964">Secreted</keyword>
<dbReference type="RefSeq" id="XP_012650797.1">
    <property type="nucleotide sequence ID" value="XM_012795343.1"/>
</dbReference>
<dbReference type="KEGG" id="tet:TTHERM_000198199"/>
<evidence type="ECO:0000256" key="5">
    <source>
        <dbReference type="ARBA" id="ARBA00022729"/>
    </source>
</evidence>
<dbReference type="OrthoDB" id="296301at2759"/>
<dbReference type="GeneID" id="24437786"/>
<evidence type="ECO:0000256" key="6">
    <source>
        <dbReference type="ARBA" id="ARBA00023136"/>
    </source>
</evidence>
<keyword evidence="5" id="KW-0732">Signal</keyword>
<evidence type="ECO:0000256" key="8">
    <source>
        <dbReference type="SAM" id="Phobius"/>
    </source>
</evidence>
<dbReference type="InterPro" id="IPR003368">
    <property type="entry name" value="POMP_repeat"/>
</dbReference>
<dbReference type="Pfam" id="PF02415">
    <property type="entry name" value="Chlam_PMP"/>
    <property type="match status" value="2"/>
</dbReference>
<feature type="transmembrane region" description="Helical" evidence="8">
    <location>
        <begin position="3149"/>
        <end position="3166"/>
    </location>
</feature>
<dbReference type="EMBL" id="GG662857">
    <property type="protein sequence ID" value="EWS76629.1"/>
    <property type="molecule type" value="Genomic_DNA"/>
</dbReference>
<dbReference type="InterPro" id="IPR006212">
    <property type="entry name" value="Furin_repeat"/>
</dbReference>
<reference evidence="10" key="1">
    <citation type="journal article" date="2006" name="PLoS Biol.">
        <title>Macronuclear genome sequence of the ciliate Tetrahymena thermophila, a model eukaryote.</title>
        <authorList>
            <person name="Eisen J.A."/>
            <person name="Coyne R.S."/>
            <person name="Wu M."/>
            <person name="Wu D."/>
            <person name="Thiagarajan M."/>
            <person name="Wortman J.R."/>
            <person name="Badger J.H."/>
            <person name="Ren Q."/>
            <person name="Amedeo P."/>
            <person name="Jones K.M."/>
            <person name="Tallon L.J."/>
            <person name="Delcher A.L."/>
            <person name="Salzberg S.L."/>
            <person name="Silva J.C."/>
            <person name="Haas B.J."/>
            <person name="Majoros W.H."/>
            <person name="Farzad M."/>
            <person name="Carlton J.M."/>
            <person name="Smith R.K. Jr."/>
            <person name="Garg J."/>
            <person name="Pearlman R.E."/>
            <person name="Karrer K.M."/>
            <person name="Sun L."/>
            <person name="Manning G."/>
            <person name="Elde N.C."/>
            <person name="Turkewitz A.P."/>
            <person name="Asai D.J."/>
            <person name="Wilkes D.E."/>
            <person name="Wang Y."/>
            <person name="Cai H."/>
            <person name="Collins K."/>
            <person name="Stewart B.A."/>
            <person name="Lee S.R."/>
            <person name="Wilamowska K."/>
            <person name="Weinberg Z."/>
            <person name="Ruzzo W.L."/>
            <person name="Wloga D."/>
            <person name="Gaertig J."/>
            <person name="Frankel J."/>
            <person name="Tsao C.-C."/>
            <person name="Gorovsky M.A."/>
            <person name="Keeling P.J."/>
            <person name="Waller R.F."/>
            <person name="Patron N.J."/>
            <person name="Cherry J.M."/>
            <person name="Stover N.A."/>
            <person name="Krieger C.J."/>
            <person name="del Toro C."/>
            <person name="Ryder H.F."/>
            <person name="Williamson S.C."/>
            <person name="Barbeau R.A."/>
            <person name="Hamilton E.P."/>
            <person name="Orias E."/>
        </authorList>
    </citation>
    <scope>NUCLEOTIDE SEQUENCE [LARGE SCALE GENOMIC DNA]</scope>
    <source>
        <strain evidence="10">SB210</strain>
    </source>
</reference>
<feature type="transmembrane region" description="Helical" evidence="8">
    <location>
        <begin position="3290"/>
        <end position="3307"/>
    </location>
</feature>
<gene>
    <name evidence="9" type="ORF">TTHERM_000198199</name>
</gene>
<accession>W7XLP1</accession>
<dbReference type="SMART" id="SM00261">
    <property type="entry name" value="FU"/>
    <property type="match status" value="4"/>
</dbReference>
<keyword evidence="8 9" id="KW-0812">Transmembrane</keyword>